<keyword evidence="4" id="KW-1185">Reference proteome</keyword>
<evidence type="ECO:0000259" key="1">
    <source>
        <dbReference type="Pfam" id="PF20680"/>
    </source>
</evidence>
<evidence type="ECO:0000313" key="4">
    <source>
        <dbReference type="Proteomes" id="UP000011087"/>
    </source>
</evidence>
<reference evidence="4" key="2">
    <citation type="submission" date="2012-11" db="EMBL/GenBank/DDBJ databases">
        <authorList>
            <person name="Kuo A."/>
            <person name="Curtis B.A."/>
            <person name="Tanifuji G."/>
            <person name="Burki F."/>
            <person name="Gruber A."/>
            <person name="Irimia M."/>
            <person name="Maruyama S."/>
            <person name="Arias M.C."/>
            <person name="Ball S.G."/>
            <person name="Gile G.H."/>
            <person name="Hirakawa Y."/>
            <person name="Hopkins J.F."/>
            <person name="Rensing S.A."/>
            <person name="Schmutz J."/>
            <person name="Symeonidi A."/>
            <person name="Elias M."/>
            <person name="Eveleigh R.J."/>
            <person name="Herman E.K."/>
            <person name="Klute M.J."/>
            <person name="Nakayama T."/>
            <person name="Obornik M."/>
            <person name="Reyes-Prieto A."/>
            <person name="Armbrust E.V."/>
            <person name="Aves S.J."/>
            <person name="Beiko R.G."/>
            <person name="Coutinho P."/>
            <person name="Dacks J.B."/>
            <person name="Durnford D.G."/>
            <person name="Fast N.M."/>
            <person name="Green B.R."/>
            <person name="Grisdale C."/>
            <person name="Hempe F."/>
            <person name="Henrissat B."/>
            <person name="Hoppner M.P."/>
            <person name="Ishida K.-I."/>
            <person name="Kim E."/>
            <person name="Koreny L."/>
            <person name="Kroth P.G."/>
            <person name="Liu Y."/>
            <person name="Malik S.-B."/>
            <person name="Maier U.G."/>
            <person name="McRose D."/>
            <person name="Mock T."/>
            <person name="Neilson J.A."/>
            <person name="Onodera N.T."/>
            <person name="Poole A.M."/>
            <person name="Pritham E.J."/>
            <person name="Richards T.A."/>
            <person name="Rocap G."/>
            <person name="Roy S.W."/>
            <person name="Sarai C."/>
            <person name="Schaack S."/>
            <person name="Shirato S."/>
            <person name="Slamovits C.H."/>
            <person name="Spencer D.F."/>
            <person name="Suzuki S."/>
            <person name="Worden A.Z."/>
            <person name="Zauner S."/>
            <person name="Barry K."/>
            <person name="Bell C."/>
            <person name="Bharti A.K."/>
            <person name="Crow J.A."/>
            <person name="Grimwood J."/>
            <person name="Kramer R."/>
            <person name="Lindquist E."/>
            <person name="Lucas S."/>
            <person name="Salamov A."/>
            <person name="McFadden G.I."/>
            <person name="Lane C.E."/>
            <person name="Keeling P.J."/>
            <person name="Gray M.W."/>
            <person name="Grigoriev I.V."/>
            <person name="Archibald J.M."/>
        </authorList>
    </citation>
    <scope>NUCLEOTIDE SEQUENCE</scope>
    <source>
        <strain evidence="4">CCMP2712</strain>
    </source>
</reference>
<dbReference type="PaxDb" id="55529-EKX41757"/>
<organism evidence="2">
    <name type="scientific">Guillardia theta (strain CCMP2712)</name>
    <name type="common">Cryptophyte</name>
    <dbReference type="NCBI Taxonomy" id="905079"/>
    <lineage>
        <taxon>Eukaryota</taxon>
        <taxon>Cryptophyceae</taxon>
        <taxon>Pyrenomonadales</taxon>
        <taxon>Geminigeraceae</taxon>
        <taxon>Guillardia</taxon>
    </lineage>
</organism>
<dbReference type="EnsemblProtists" id="EKX41757">
    <property type="protein sequence ID" value="EKX41757"/>
    <property type="gene ID" value="GUITHDRAFT_112173"/>
</dbReference>
<dbReference type="HOGENOM" id="CLU_971301_0_0_1"/>
<dbReference type="AlphaFoldDB" id="L1J0C1"/>
<dbReference type="PANTHER" id="PTHR37391">
    <property type="entry name" value="E3 UBIQUITIN-PROTEIN LIGASE"/>
    <property type="match status" value="1"/>
</dbReference>
<dbReference type="Proteomes" id="UP000011087">
    <property type="component" value="Unassembled WGS sequence"/>
</dbReference>
<sequence>MCILSSPPEKRWEEGESCAGCPRYVSKPLARQAGRGKEISAITLLLVERRVYHFPHTHGRLFPDHIRGVADILQQWNQPHEICMAGLFHSCYATEMFPWKLFSLTERSRLQETLGQEVEEIVFLYCTCSQNGIYRQVKSLMRRGQDIPAEGLVTNYYTGQQCYLPHKLAAKVLVVLGADLMEQDPFFDLYLSCACLKIASRHLQETPRLVSLLDRAGFFQKNEKEVREVSKAAKKALSEAFSSTRSASGQDELQARLTKLHRQAPWLFEGAVELSRLTDEALSDEER</sequence>
<protein>
    <recommendedName>
        <fullName evidence="1">DUF6817 domain-containing protein</fullName>
    </recommendedName>
</protein>
<dbReference type="KEGG" id="gtt:GUITHDRAFT_112173"/>
<reference evidence="2 4" key="1">
    <citation type="journal article" date="2012" name="Nature">
        <title>Algal genomes reveal evolutionary mosaicism and the fate of nucleomorphs.</title>
        <authorList>
            <consortium name="DOE Joint Genome Institute"/>
            <person name="Curtis B.A."/>
            <person name="Tanifuji G."/>
            <person name="Burki F."/>
            <person name="Gruber A."/>
            <person name="Irimia M."/>
            <person name="Maruyama S."/>
            <person name="Arias M.C."/>
            <person name="Ball S.G."/>
            <person name="Gile G.H."/>
            <person name="Hirakawa Y."/>
            <person name="Hopkins J.F."/>
            <person name="Kuo A."/>
            <person name="Rensing S.A."/>
            <person name="Schmutz J."/>
            <person name="Symeonidi A."/>
            <person name="Elias M."/>
            <person name="Eveleigh R.J."/>
            <person name="Herman E.K."/>
            <person name="Klute M.J."/>
            <person name="Nakayama T."/>
            <person name="Obornik M."/>
            <person name="Reyes-Prieto A."/>
            <person name="Armbrust E.V."/>
            <person name="Aves S.J."/>
            <person name="Beiko R.G."/>
            <person name="Coutinho P."/>
            <person name="Dacks J.B."/>
            <person name="Durnford D.G."/>
            <person name="Fast N.M."/>
            <person name="Green B.R."/>
            <person name="Grisdale C.J."/>
            <person name="Hempel F."/>
            <person name="Henrissat B."/>
            <person name="Hoppner M.P."/>
            <person name="Ishida K."/>
            <person name="Kim E."/>
            <person name="Koreny L."/>
            <person name="Kroth P.G."/>
            <person name="Liu Y."/>
            <person name="Malik S.B."/>
            <person name="Maier U.G."/>
            <person name="McRose D."/>
            <person name="Mock T."/>
            <person name="Neilson J.A."/>
            <person name="Onodera N.T."/>
            <person name="Poole A.M."/>
            <person name="Pritham E.J."/>
            <person name="Richards T.A."/>
            <person name="Rocap G."/>
            <person name="Roy S.W."/>
            <person name="Sarai C."/>
            <person name="Schaack S."/>
            <person name="Shirato S."/>
            <person name="Slamovits C.H."/>
            <person name="Spencer D.F."/>
            <person name="Suzuki S."/>
            <person name="Worden A.Z."/>
            <person name="Zauner S."/>
            <person name="Barry K."/>
            <person name="Bell C."/>
            <person name="Bharti A.K."/>
            <person name="Crow J.A."/>
            <person name="Grimwood J."/>
            <person name="Kramer R."/>
            <person name="Lindquist E."/>
            <person name="Lucas S."/>
            <person name="Salamov A."/>
            <person name="McFadden G.I."/>
            <person name="Lane C.E."/>
            <person name="Keeling P.J."/>
            <person name="Gray M.W."/>
            <person name="Grigoriev I.V."/>
            <person name="Archibald J.M."/>
        </authorList>
    </citation>
    <scope>NUCLEOTIDE SEQUENCE</scope>
    <source>
        <strain evidence="2 4">CCMP2712</strain>
    </source>
</reference>
<gene>
    <name evidence="2" type="ORF">GUITHDRAFT_112173</name>
</gene>
<dbReference type="EMBL" id="JH993021">
    <property type="protein sequence ID" value="EKX41757.1"/>
    <property type="molecule type" value="Genomic_DNA"/>
</dbReference>
<accession>L1J0C1</accession>
<dbReference type="InterPro" id="IPR049202">
    <property type="entry name" value="DUF6817"/>
</dbReference>
<evidence type="ECO:0000313" key="3">
    <source>
        <dbReference type="EnsemblProtists" id="EKX41757"/>
    </source>
</evidence>
<dbReference type="GeneID" id="17298358"/>
<proteinExistence type="predicted"/>
<reference evidence="3" key="3">
    <citation type="submission" date="2015-06" db="UniProtKB">
        <authorList>
            <consortium name="EnsemblProtists"/>
        </authorList>
    </citation>
    <scope>IDENTIFICATION</scope>
</reference>
<dbReference type="RefSeq" id="XP_005828737.1">
    <property type="nucleotide sequence ID" value="XM_005828680.1"/>
</dbReference>
<dbReference type="PANTHER" id="PTHR37391:SF2">
    <property type="entry name" value="E3 UBIQUITIN-PROTEIN LIGASE"/>
    <property type="match status" value="1"/>
</dbReference>
<dbReference type="Pfam" id="PF20680">
    <property type="entry name" value="DUF6817"/>
    <property type="match status" value="1"/>
</dbReference>
<feature type="domain" description="DUF6817" evidence="1">
    <location>
        <begin position="46"/>
        <end position="129"/>
    </location>
</feature>
<evidence type="ECO:0000313" key="2">
    <source>
        <dbReference type="EMBL" id="EKX41757.1"/>
    </source>
</evidence>
<name>L1J0C1_GUITC</name>